<gene>
    <name evidence="2" type="ORF">HHL10_15400</name>
</gene>
<proteinExistence type="predicted"/>
<protein>
    <submittedName>
        <fullName evidence="2">Uncharacterized protein</fullName>
    </submittedName>
</protein>
<comment type="caution">
    <text evidence="2">The sequence shown here is derived from an EMBL/GenBank/DDBJ whole genome shotgun (WGS) entry which is preliminary data.</text>
</comment>
<reference evidence="2 3" key="1">
    <citation type="submission" date="2020-04" db="EMBL/GenBank/DDBJ databases">
        <title>Azohydromonas sp. isolated from soil.</title>
        <authorList>
            <person name="Dahal R.H."/>
        </authorList>
    </citation>
    <scope>NUCLEOTIDE SEQUENCE [LARGE SCALE GENOMIC DNA]</scope>
    <source>
        <strain evidence="2 3">G-1-1-14</strain>
    </source>
</reference>
<feature type="region of interest" description="Disordered" evidence="1">
    <location>
        <begin position="79"/>
        <end position="99"/>
    </location>
</feature>
<dbReference type="Proteomes" id="UP000574067">
    <property type="component" value="Unassembled WGS sequence"/>
</dbReference>
<dbReference type="EMBL" id="JABBFW010000010">
    <property type="protein sequence ID" value="NML16367.1"/>
    <property type="molecule type" value="Genomic_DNA"/>
</dbReference>
<feature type="compositionally biased region" description="Basic and acidic residues" evidence="1">
    <location>
        <begin position="79"/>
        <end position="90"/>
    </location>
</feature>
<evidence type="ECO:0000313" key="3">
    <source>
        <dbReference type="Proteomes" id="UP000574067"/>
    </source>
</evidence>
<dbReference type="RefSeq" id="WP_169161277.1">
    <property type="nucleotide sequence ID" value="NZ_JABBFW010000010.1"/>
</dbReference>
<keyword evidence="3" id="KW-1185">Reference proteome</keyword>
<accession>A0A848F8A7</accession>
<dbReference type="AlphaFoldDB" id="A0A848F8A7"/>
<sequence>MHTLTDLAPEGAVSPACSELRRRLGALQRQQPPSDPTAQVMRIGIEDAQGALMHVVETTRLVEAVRVFELLGELGWEPRNERCRGHDGRPLTRNYRLRR</sequence>
<name>A0A848F8A7_9BURK</name>
<organism evidence="2 3">
    <name type="scientific">Azohydromonas caseinilytica</name>
    <dbReference type="NCBI Taxonomy" id="2728836"/>
    <lineage>
        <taxon>Bacteria</taxon>
        <taxon>Pseudomonadati</taxon>
        <taxon>Pseudomonadota</taxon>
        <taxon>Betaproteobacteria</taxon>
        <taxon>Burkholderiales</taxon>
        <taxon>Sphaerotilaceae</taxon>
        <taxon>Azohydromonas</taxon>
    </lineage>
</organism>
<evidence type="ECO:0000256" key="1">
    <source>
        <dbReference type="SAM" id="MobiDB-lite"/>
    </source>
</evidence>
<evidence type="ECO:0000313" key="2">
    <source>
        <dbReference type="EMBL" id="NML16367.1"/>
    </source>
</evidence>